<evidence type="ECO:0000313" key="1">
    <source>
        <dbReference type="EMBL" id="TRZ15812.1"/>
    </source>
</evidence>
<evidence type="ECO:0000313" key="2">
    <source>
        <dbReference type="Proteomes" id="UP000796761"/>
    </source>
</evidence>
<reference evidence="1" key="1">
    <citation type="submission" date="2019-04" db="EMBL/GenBank/DDBJ databases">
        <title>Genome assembly of Zosterops borbonicus 15179.</title>
        <authorList>
            <person name="Leroy T."/>
            <person name="Anselmetti Y."/>
            <person name="Tilak M.-K."/>
            <person name="Nabholz B."/>
        </authorList>
    </citation>
    <scope>NUCLEOTIDE SEQUENCE</scope>
    <source>
        <strain evidence="1">HGM_15179</strain>
        <tissue evidence="1">Muscle</tissue>
    </source>
</reference>
<dbReference type="AlphaFoldDB" id="A0A8K1LJ65"/>
<comment type="caution">
    <text evidence="1">The sequence shown here is derived from an EMBL/GenBank/DDBJ whole genome shotgun (WGS) entry which is preliminary data.</text>
</comment>
<name>A0A8K1LJ65_9PASS</name>
<sequence>MLGCVSNSVASGTRAGIVPLYLALVRPHLKSCVQLWAPHYKKDIEILERGQRRAMELVKGLEHKSCGEQLRELELFMLEKRKLSSEKFRKKQRNNLTTEVFISDIQVFEKDHYPKSVREDLNEKRMRKSQICWNDDDDQTYFFPRVPGQKFMNIPTESAMARVYPGCHTSTGQVTSICRFFHEFRLFEPGVVSAGLMWSAIERSYHPNDHQGWEKGSHTAMVIKTGINIDVNICDSTSFILILGCLLRLFVEKRCRQK</sequence>
<proteinExistence type="predicted"/>
<keyword evidence="2" id="KW-1185">Reference proteome</keyword>
<dbReference type="OrthoDB" id="276744at2759"/>
<protein>
    <submittedName>
        <fullName evidence="1">Uncharacterized protein</fullName>
    </submittedName>
</protein>
<organism evidence="1 2">
    <name type="scientific">Zosterops borbonicus</name>
    <dbReference type="NCBI Taxonomy" id="364589"/>
    <lineage>
        <taxon>Eukaryota</taxon>
        <taxon>Metazoa</taxon>
        <taxon>Chordata</taxon>
        <taxon>Craniata</taxon>
        <taxon>Vertebrata</taxon>
        <taxon>Euteleostomi</taxon>
        <taxon>Archelosauria</taxon>
        <taxon>Archosauria</taxon>
        <taxon>Dinosauria</taxon>
        <taxon>Saurischia</taxon>
        <taxon>Theropoda</taxon>
        <taxon>Coelurosauria</taxon>
        <taxon>Aves</taxon>
        <taxon>Neognathae</taxon>
        <taxon>Neoaves</taxon>
        <taxon>Telluraves</taxon>
        <taxon>Australaves</taxon>
        <taxon>Passeriformes</taxon>
        <taxon>Sylvioidea</taxon>
        <taxon>Zosteropidae</taxon>
        <taxon>Zosterops</taxon>
    </lineage>
</organism>
<dbReference type="Proteomes" id="UP000796761">
    <property type="component" value="Unassembled WGS sequence"/>
</dbReference>
<accession>A0A8K1LJ65</accession>
<dbReference type="EMBL" id="SWJQ01000351">
    <property type="protein sequence ID" value="TRZ15812.1"/>
    <property type="molecule type" value="Genomic_DNA"/>
</dbReference>
<gene>
    <name evidence="1" type="ORF">HGM15179_011311</name>
</gene>